<organism evidence="2 3">
    <name type="scientific">Candidatus Reidiella endopervernicosa</name>
    <dbReference type="NCBI Taxonomy" id="2738883"/>
    <lineage>
        <taxon>Bacteria</taxon>
        <taxon>Pseudomonadati</taxon>
        <taxon>Pseudomonadota</taxon>
        <taxon>Gammaproteobacteria</taxon>
        <taxon>Candidatus Reidiella</taxon>
    </lineage>
</organism>
<feature type="domain" description="EAL" evidence="1">
    <location>
        <begin position="1"/>
        <end position="178"/>
    </location>
</feature>
<dbReference type="InterPro" id="IPR050706">
    <property type="entry name" value="Cyclic-di-GMP_PDE-like"/>
</dbReference>
<proteinExistence type="predicted"/>
<dbReference type="Pfam" id="PF00563">
    <property type="entry name" value="EAL"/>
    <property type="match status" value="1"/>
</dbReference>
<dbReference type="Proteomes" id="UP000509658">
    <property type="component" value="Chromosome"/>
</dbReference>
<accession>A0A6N0HXV7</accession>
<protein>
    <submittedName>
        <fullName evidence="2">EAL domain-containing protein</fullName>
    </submittedName>
</protein>
<dbReference type="RefSeq" id="WP_174673362.1">
    <property type="nucleotide sequence ID" value="NZ_CP054491.1"/>
</dbReference>
<evidence type="ECO:0000313" key="2">
    <source>
        <dbReference type="EMBL" id="QKQ27183.1"/>
    </source>
</evidence>
<dbReference type="Gene3D" id="3.20.20.450">
    <property type="entry name" value="EAL domain"/>
    <property type="match status" value="1"/>
</dbReference>
<reference evidence="2 3" key="1">
    <citation type="submission" date="2020-05" db="EMBL/GenBank/DDBJ databases">
        <title>Horizontal transmission and recombination maintain forever young bacterial symbiont genomes.</title>
        <authorList>
            <person name="Russell S.L."/>
            <person name="Pepper-Tunick E."/>
            <person name="Svedberg J."/>
            <person name="Byrne A."/>
            <person name="Ruelas Castillo J."/>
            <person name="Vollmers C."/>
            <person name="Beinart R.A."/>
            <person name="Corbett-Detig R."/>
        </authorList>
    </citation>
    <scope>NUCLEOTIDE SEQUENCE [LARGE SCALE GENOMIC DNA]</scope>
    <source>
        <strain evidence="2">Santa_Monica_outfall</strain>
    </source>
</reference>
<dbReference type="AlphaFoldDB" id="A0A6N0HXV7"/>
<evidence type="ECO:0000259" key="1">
    <source>
        <dbReference type="PROSITE" id="PS50883"/>
    </source>
</evidence>
<dbReference type="EMBL" id="CP054491">
    <property type="protein sequence ID" value="QKQ27183.1"/>
    <property type="molecule type" value="Genomic_DNA"/>
</dbReference>
<dbReference type="PROSITE" id="PS50883">
    <property type="entry name" value="EAL"/>
    <property type="match status" value="1"/>
</dbReference>
<keyword evidence="3" id="KW-1185">Reference proteome</keyword>
<dbReference type="PANTHER" id="PTHR33121:SF23">
    <property type="entry name" value="CYCLIC DI-GMP PHOSPHODIESTERASE PDEB"/>
    <property type="match status" value="1"/>
</dbReference>
<dbReference type="GO" id="GO:0071111">
    <property type="term" value="F:cyclic-guanylate-specific phosphodiesterase activity"/>
    <property type="evidence" value="ECO:0007669"/>
    <property type="project" value="InterPro"/>
</dbReference>
<evidence type="ECO:0000313" key="3">
    <source>
        <dbReference type="Proteomes" id="UP000509658"/>
    </source>
</evidence>
<name>A0A6N0HXV7_9GAMM</name>
<dbReference type="CDD" id="cd01948">
    <property type="entry name" value="EAL"/>
    <property type="match status" value="1"/>
</dbReference>
<dbReference type="SMART" id="SM00052">
    <property type="entry name" value="EAL"/>
    <property type="match status" value="1"/>
</dbReference>
<dbReference type="InterPro" id="IPR001633">
    <property type="entry name" value="EAL_dom"/>
</dbReference>
<dbReference type="InterPro" id="IPR035919">
    <property type="entry name" value="EAL_sf"/>
</dbReference>
<dbReference type="SUPFAM" id="SSF141868">
    <property type="entry name" value="EAL domain-like"/>
    <property type="match status" value="1"/>
</dbReference>
<gene>
    <name evidence="2" type="ORF">HUE57_13455</name>
</gene>
<dbReference type="KEGG" id="rev:HUE57_13455"/>
<dbReference type="PANTHER" id="PTHR33121">
    <property type="entry name" value="CYCLIC DI-GMP PHOSPHODIESTERASE PDEF"/>
    <property type="match status" value="1"/>
</dbReference>
<sequence length="181" mass="19722">MAVSAGQLEPGKLVFFINISGCTISEKSLFKHIKKQLAHHHVPPQAVCFEITETAAISNLTDAVEFMGQLRELGCAVALDDFGAGLCSFTYLKSIPADYLKIDGSFIQHMLEQPMDAAIVEVIKYIGDAASLKTIAEFVTSDKIRIELEAIGINYAQGFGIERPGPLHKMISKVHADKLSD</sequence>